<dbReference type="EMBL" id="LR796421">
    <property type="protein sequence ID" value="CAB4142644.1"/>
    <property type="molecule type" value="Genomic_DNA"/>
</dbReference>
<accession>A0A6J5M7I3</accession>
<organism evidence="1">
    <name type="scientific">uncultured Caudovirales phage</name>
    <dbReference type="NCBI Taxonomy" id="2100421"/>
    <lineage>
        <taxon>Viruses</taxon>
        <taxon>Duplodnaviria</taxon>
        <taxon>Heunggongvirae</taxon>
        <taxon>Uroviricota</taxon>
        <taxon>Caudoviricetes</taxon>
        <taxon>Peduoviridae</taxon>
        <taxon>Maltschvirus</taxon>
        <taxon>Maltschvirus maltsch</taxon>
    </lineage>
</organism>
<reference evidence="1" key="1">
    <citation type="submission" date="2020-04" db="EMBL/GenBank/DDBJ databases">
        <authorList>
            <person name="Chiriac C."/>
            <person name="Salcher M."/>
            <person name="Ghai R."/>
            <person name="Kavagutti S V."/>
        </authorList>
    </citation>
    <scope>NUCLEOTIDE SEQUENCE</scope>
</reference>
<gene>
    <name evidence="1" type="ORF">UFOVP450_18</name>
</gene>
<sequence length="122" mass="13796">MRLVHVKNSLTLLIKAEYNMSSITATTGTWNPENYHRTNELTGAGSTLIFSNQQTMNQEQVKVAVFKVTRNKEGNVTSSTFLSELWIERKPGVSIDYAVAKQLKEDLSPDQIVIRVVYTLTF</sequence>
<proteinExistence type="predicted"/>
<name>A0A6J5M7I3_9CAUD</name>
<evidence type="ECO:0000313" key="1">
    <source>
        <dbReference type="EMBL" id="CAB4142644.1"/>
    </source>
</evidence>
<protein>
    <submittedName>
        <fullName evidence="1">Uncharacterized protein</fullName>
    </submittedName>
</protein>